<protein>
    <submittedName>
        <fullName evidence="8">MMPL family transporter</fullName>
    </submittedName>
</protein>
<dbReference type="Gene3D" id="1.20.1640.10">
    <property type="entry name" value="Multidrug efflux transporter AcrB transmembrane domain"/>
    <property type="match status" value="2"/>
</dbReference>
<keyword evidence="4" id="KW-0812">Transmembrane</keyword>
<dbReference type="PANTHER" id="PTHR33406">
    <property type="entry name" value="MEMBRANE PROTEIN MJ1562-RELATED"/>
    <property type="match status" value="1"/>
</dbReference>
<keyword evidence="5" id="KW-1133">Transmembrane helix</keyword>
<dbReference type="Proteomes" id="UP000312512">
    <property type="component" value="Unassembled WGS sequence"/>
</dbReference>
<dbReference type="Pfam" id="PF03176">
    <property type="entry name" value="MMPL"/>
    <property type="match status" value="2"/>
</dbReference>
<dbReference type="AlphaFoldDB" id="A0A5C4WT75"/>
<dbReference type="InterPro" id="IPR004869">
    <property type="entry name" value="MMPL_dom"/>
</dbReference>
<evidence type="ECO:0000313" key="8">
    <source>
        <dbReference type="EMBL" id="KAB8196780.1"/>
    </source>
</evidence>
<dbReference type="InterPro" id="IPR050545">
    <property type="entry name" value="Mycobact_MmpL"/>
</dbReference>
<evidence type="ECO:0000256" key="5">
    <source>
        <dbReference type="ARBA" id="ARBA00022989"/>
    </source>
</evidence>
<gene>
    <name evidence="8" type="ORF">FH608_008790</name>
</gene>
<dbReference type="OrthoDB" id="7051771at2"/>
<dbReference type="PANTHER" id="PTHR33406:SF11">
    <property type="entry name" value="MEMBRANE PROTEIN SCO6666-RELATED"/>
    <property type="match status" value="1"/>
</dbReference>
<dbReference type="RefSeq" id="WP_139629841.1">
    <property type="nucleotide sequence ID" value="NZ_VDLX02000002.1"/>
</dbReference>
<keyword evidence="3" id="KW-1003">Cell membrane</keyword>
<proteinExistence type="inferred from homology"/>
<evidence type="ECO:0000259" key="7">
    <source>
        <dbReference type="Pfam" id="PF03176"/>
    </source>
</evidence>
<name>A0A5C4WT75_9ACTN</name>
<evidence type="ECO:0000256" key="6">
    <source>
        <dbReference type="ARBA" id="ARBA00023136"/>
    </source>
</evidence>
<dbReference type="SUPFAM" id="SSF82866">
    <property type="entry name" value="Multidrug efflux transporter AcrB transmembrane domain"/>
    <property type="match status" value="2"/>
</dbReference>
<comment type="similarity">
    <text evidence="2">Belongs to the resistance-nodulation-cell division (RND) (TC 2.A.6) family. MmpL subfamily.</text>
</comment>
<dbReference type="GO" id="GO:0005886">
    <property type="term" value="C:plasma membrane"/>
    <property type="evidence" value="ECO:0007669"/>
    <property type="project" value="UniProtKB-SubCell"/>
</dbReference>
<sequence>MSHAAALGRSSRTVLWLTAVAFVLALLVGHDVQDRLVLGGTKPIGSAAVRADELLRNLPGQGVPHIVLIARAARSVDDPGDAAAGRRLAATLAADRGVAWTVSYWTTGAPAMRSKDGRSALVTALLSGDRVQRIATARRLVADLTGRRGPLTVTATGEAVIRAETQERSQHDLRTAELIAAPLTLAILLVVFGGVVAALLPLLIGALSVVGAMAVLRLLTSVTEIGVFALSIATALGFALAVDFSLFIVTRFREELARGLDPHTAVAVTMRSTGRAMGYSAATVTLSLSALLLFPFGILRSIACGGIAITVLAAVTSLVVLPALLRLLGERVNRLPVPGPWRAGRPAGRRWYDGAVAVMRRPVVVALPVTLVLVTLGVPFVHVRFATMDDRVLPPQAPAAQAGQQLRRDFAAGGGIAPTTIVLPGAADLPALSDYARRISAVPGVLRVDTAPGSAIEGSRRAAPGSAAEGFRRAAAGSAVRGSGHAAPAVPGRAGVPHLTVTTAYEPYSMENSDLVLRLRKVGAPGPVLIGGPGGNLADTRQGIGDVLPVALALIALTTLALITALTGSIVLAVKALVMNALSLTATFGVLVHVFQDGHLRGLVGDFTVTGSIDILMPSMIFCVAFGLSMDYEIFLLSRITEEHRRTGDTVTAVARGLQHTGRLFTSAAVVFAVVMAALATSTLTPLKMIGVGLAVAVLLDATVIRALLVPAVMRLAGRANWWSPIRRRPPLGERRHRRRAHGRAHL</sequence>
<comment type="subcellular location">
    <subcellularLocation>
        <location evidence="1">Cell membrane</location>
        <topology evidence="1">Multi-pass membrane protein</topology>
    </subcellularLocation>
</comment>
<evidence type="ECO:0000256" key="1">
    <source>
        <dbReference type="ARBA" id="ARBA00004651"/>
    </source>
</evidence>
<evidence type="ECO:0000256" key="3">
    <source>
        <dbReference type="ARBA" id="ARBA00022475"/>
    </source>
</evidence>
<reference evidence="8 9" key="1">
    <citation type="submission" date="2019-10" db="EMBL/GenBank/DDBJ databases">
        <title>Nonomuraea sp. nov., isolated from Phyllanthus amarus.</title>
        <authorList>
            <person name="Klykleung N."/>
            <person name="Tanasupawat S."/>
        </authorList>
    </citation>
    <scope>NUCLEOTIDE SEQUENCE [LARGE SCALE GENOMIC DNA]</scope>
    <source>
        <strain evidence="8 9">PA1-10</strain>
    </source>
</reference>
<evidence type="ECO:0000313" key="9">
    <source>
        <dbReference type="Proteomes" id="UP000312512"/>
    </source>
</evidence>
<evidence type="ECO:0000256" key="2">
    <source>
        <dbReference type="ARBA" id="ARBA00010157"/>
    </source>
</evidence>
<evidence type="ECO:0000256" key="4">
    <source>
        <dbReference type="ARBA" id="ARBA00022692"/>
    </source>
</evidence>
<keyword evidence="6" id="KW-0472">Membrane</keyword>
<comment type="caution">
    <text evidence="8">The sequence shown here is derived from an EMBL/GenBank/DDBJ whole genome shotgun (WGS) entry which is preliminary data.</text>
</comment>
<feature type="domain" description="Membrane transport protein MMPL" evidence="7">
    <location>
        <begin position="528"/>
        <end position="738"/>
    </location>
</feature>
<accession>A0A5C4WT75</accession>
<keyword evidence="9" id="KW-1185">Reference proteome</keyword>
<organism evidence="8 9">
    <name type="scientific">Nonomuraea phyllanthi</name>
    <dbReference type="NCBI Taxonomy" id="2219224"/>
    <lineage>
        <taxon>Bacteria</taxon>
        <taxon>Bacillati</taxon>
        <taxon>Actinomycetota</taxon>
        <taxon>Actinomycetes</taxon>
        <taxon>Streptosporangiales</taxon>
        <taxon>Streptosporangiaceae</taxon>
        <taxon>Nonomuraea</taxon>
    </lineage>
</organism>
<feature type="domain" description="Membrane transport protein MMPL" evidence="7">
    <location>
        <begin position="52"/>
        <end position="364"/>
    </location>
</feature>
<dbReference type="EMBL" id="VDLX02000002">
    <property type="protein sequence ID" value="KAB8196780.1"/>
    <property type="molecule type" value="Genomic_DNA"/>
</dbReference>